<evidence type="ECO:0000313" key="5">
    <source>
        <dbReference type="Proteomes" id="UP000192796"/>
    </source>
</evidence>
<reference evidence="4 5" key="1">
    <citation type="submission" date="2016-03" db="EMBL/GenBank/DDBJ databases">
        <title>Niastella vici sp. nov., isolated from farmland soil.</title>
        <authorList>
            <person name="Chen L."/>
            <person name="Wang D."/>
            <person name="Yang S."/>
            <person name="Wang G."/>
        </authorList>
    </citation>
    <scope>NUCLEOTIDE SEQUENCE [LARGE SCALE GENOMIC DNA]</scope>
    <source>
        <strain evidence="4 5">DJ57</strain>
    </source>
</reference>
<keyword evidence="2" id="KW-0732">Signal</keyword>
<dbReference type="Proteomes" id="UP000192796">
    <property type="component" value="Unassembled WGS sequence"/>
</dbReference>
<evidence type="ECO:0000256" key="1">
    <source>
        <dbReference type="SAM" id="Phobius"/>
    </source>
</evidence>
<evidence type="ECO:0000259" key="3">
    <source>
        <dbReference type="Pfam" id="PF13559"/>
    </source>
</evidence>
<feature type="chain" id="PRO_5012596478" description="Protein-glutamine gamma-glutamyltransferase-like C-terminal domain-containing protein" evidence="2">
    <location>
        <begin position="44"/>
        <end position="287"/>
    </location>
</feature>
<dbReference type="STRING" id="1703345.A3860_32155"/>
<dbReference type="EMBL" id="LVYD01000059">
    <property type="protein sequence ID" value="OQP60656.1"/>
    <property type="molecule type" value="Genomic_DNA"/>
</dbReference>
<dbReference type="InterPro" id="IPR025403">
    <property type="entry name" value="TgpA-like_C"/>
</dbReference>
<proteinExistence type="predicted"/>
<keyword evidence="1" id="KW-0472">Membrane</keyword>
<dbReference type="Pfam" id="PF13559">
    <property type="entry name" value="DUF4129"/>
    <property type="match status" value="1"/>
</dbReference>
<keyword evidence="5" id="KW-1185">Reference proteome</keyword>
<evidence type="ECO:0000256" key="2">
    <source>
        <dbReference type="SAM" id="SignalP"/>
    </source>
</evidence>
<organism evidence="4 5">
    <name type="scientific">Niastella vici</name>
    <dbReference type="NCBI Taxonomy" id="1703345"/>
    <lineage>
        <taxon>Bacteria</taxon>
        <taxon>Pseudomonadati</taxon>
        <taxon>Bacteroidota</taxon>
        <taxon>Chitinophagia</taxon>
        <taxon>Chitinophagales</taxon>
        <taxon>Chitinophagaceae</taxon>
        <taxon>Niastella</taxon>
    </lineage>
</organism>
<name>A0A1V9FQX7_9BACT</name>
<protein>
    <recommendedName>
        <fullName evidence="3">Protein-glutamine gamma-glutamyltransferase-like C-terminal domain-containing protein</fullName>
    </recommendedName>
</protein>
<dbReference type="AlphaFoldDB" id="A0A1V9FQX7"/>
<feature type="transmembrane region" description="Helical" evidence="1">
    <location>
        <begin position="144"/>
        <end position="167"/>
    </location>
</feature>
<sequence>MNKLFAQLMNYFASYRSLYPTAKTFRLVLCLVALLSCSPLIHAQVDDPVVDTTVTVEDAPVADSKEEDYGEKIRTVLNNPPELRKVPDSTVNSLQKQKDFAYANDPEYWAHEQERQAETRSSSNNKSFWDYFNGFFAGKTIRTITYGILIAFFLFVIYRIIVVNKLFLFYSGKKAKATESDEAIDIADDNLDEKIQKAVAAKEHRLAVRFMYLKALQRLNDKQWIRYHADGTNHEYVSQMSGHKLATEFGFLTRVYDYMWYGEFSVTEEQFEIVQKNFNHFYNAVNP</sequence>
<accession>A0A1V9FQX7</accession>
<feature type="signal peptide" evidence="2">
    <location>
        <begin position="1"/>
        <end position="43"/>
    </location>
</feature>
<gene>
    <name evidence="4" type="ORF">A3860_32155</name>
</gene>
<keyword evidence="1" id="KW-0812">Transmembrane</keyword>
<keyword evidence="1" id="KW-1133">Transmembrane helix</keyword>
<comment type="caution">
    <text evidence="4">The sequence shown here is derived from an EMBL/GenBank/DDBJ whole genome shotgun (WGS) entry which is preliminary data.</text>
</comment>
<feature type="domain" description="Protein-glutamine gamma-glutamyltransferase-like C-terminal" evidence="3">
    <location>
        <begin position="212"/>
        <end position="272"/>
    </location>
</feature>
<evidence type="ECO:0000313" key="4">
    <source>
        <dbReference type="EMBL" id="OQP60656.1"/>
    </source>
</evidence>